<dbReference type="AlphaFoldDB" id="A0A9N9LY13"/>
<reference evidence="1" key="1">
    <citation type="submission" date="2021-07" db="EMBL/GenBank/DDBJ databases">
        <authorList>
            <person name="Durling M."/>
        </authorList>
    </citation>
    <scope>NUCLEOTIDE SEQUENCE</scope>
</reference>
<proteinExistence type="predicted"/>
<evidence type="ECO:0000313" key="1">
    <source>
        <dbReference type="EMBL" id="CAG8983179.1"/>
    </source>
</evidence>
<keyword evidence="2" id="KW-1185">Reference proteome</keyword>
<organism evidence="1 2">
    <name type="scientific">Hymenoscyphus albidus</name>
    <dbReference type="NCBI Taxonomy" id="595503"/>
    <lineage>
        <taxon>Eukaryota</taxon>
        <taxon>Fungi</taxon>
        <taxon>Dikarya</taxon>
        <taxon>Ascomycota</taxon>
        <taxon>Pezizomycotina</taxon>
        <taxon>Leotiomycetes</taxon>
        <taxon>Helotiales</taxon>
        <taxon>Helotiaceae</taxon>
        <taxon>Hymenoscyphus</taxon>
    </lineage>
</organism>
<gene>
    <name evidence="1" type="ORF">HYALB_00004006</name>
</gene>
<sequence>MELLSPADSDSLHLSIPDSHDVFNDAVSPMQGVAVGGDACQLKIMDSKDLSLFNHELVLVKDKILLRHGEKRDGPSIRVSYDTNCRFKNRYRSSGPEGLVATQAAVSECFGSGVEADDGVDDLFSHTLLGEVPGYHEELPWLHPNSPIWVGREDAHVAVVIEQPLQARRPYFRQPCAFRSREFTGSDYGKNSLANFGVGVWSERRSKSHVILYGKYFHGSFSH</sequence>
<name>A0A9N9LY13_9HELO</name>
<protein>
    <submittedName>
        <fullName evidence="1">Uncharacterized protein</fullName>
    </submittedName>
</protein>
<comment type="caution">
    <text evidence="1">The sequence shown here is derived from an EMBL/GenBank/DDBJ whole genome shotgun (WGS) entry which is preliminary data.</text>
</comment>
<accession>A0A9N9LY13</accession>
<dbReference type="EMBL" id="CAJVRM010000719">
    <property type="protein sequence ID" value="CAG8983179.1"/>
    <property type="molecule type" value="Genomic_DNA"/>
</dbReference>
<dbReference type="Proteomes" id="UP000701801">
    <property type="component" value="Unassembled WGS sequence"/>
</dbReference>
<evidence type="ECO:0000313" key="2">
    <source>
        <dbReference type="Proteomes" id="UP000701801"/>
    </source>
</evidence>